<dbReference type="STRING" id="1081102.A0A167QDF0"/>
<feature type="domain" description="Amidase" evidence="1">
    <location>
        <begin position="97"/>
        <end position="206"/>
    </location>
</feature>
<dbReference type="GO" id="GO:0003824">
    <property type="term" value="F:catalytic activity"/>
    <property type="evidence" value="ECO:0007669"/>
    <property type="project" value="InterPro"/>
</dbReference>
<comment type="caution">
    <text evidence="2">The sequence shown here is derived from an EMBL/GenBank/DDBJ whole genome shotgun (WGS) entry which is preliminary data.</text>
</comment>
<dbReference type="EMBL" id="AZHD01000014">
    <property type="protein sequence ID" value="OAA57538.1"/>
    <property type="molecule type" value="Genomic_DNA"/>
</dbReference>
<organism evidence="2 3">
    <name type="scientific">Niveomyces insectorum RCEF 264</name>
    <dbReference type="NCBI Taxonomy" id="1081102"/>
    <lineage>
        <taxon>Eukaryota</taxon>
        <taxon>Fungi</taxon>
        <taxon>Dikarya</taxon>
        <taxon>Ascomycota</taxon>
        <taxon>Pezizomycotina</taxon>
        <taxon>Sordariomycetes</taxon>
        <taxon>Hypocreomycetidae</taxon>
        <taxon>Hypocreales</taxon>
        <taxon>Cordycipitaceae</taxon>
        <taxon>Niveomyces</taxon>
    </lineage>
</organism>
<dbReference type="OrthoDB" id="5423360at2759"/>
<dbReference type="InterPro" id="IPR036928">
    <property type="entry name" value="AS_sf"/>
</dbReference>
<keyword evidence="3" id="KW-1185">Reference proteome</keyword>
<dbReference type="Proteomes" id="UP000076874">
    <property type="component" value="Unassembled WGS sequence"/>
</dbReference>
<sequence length="589" mass="61319">MSAANPVTRDGLSEETLHELAASLGFTMKPDDEATYYTLLKGLEESVHRIDALPEYTDPRVVPHSAVPLSKRTYTVPEKTDNPLNAWSHKFELKDDKAIATGILQGRSVNLKDTVAVAGVPLTLGTQPSHLSTDGSYPVPTVDGPVVRRIVAAGGVVQGTSVCENYCLSAVSCTSASGPVHNPWLRGYSAGGSTSGAAALVAVKAVRAWREKRGLPVDDLGPGSDLGLGGDQGGSIRLPAAYCGIYGLKPTHGLVPYTGIGSLHPACDHTGPMAASIPDVALFLSAIAGWDGLDPRATPATPLRSAVPAYHTLLEQAIADKQAAGTWTPTAAGRGLRVGVLKEALEHPGLDPHVAAVVRAAAARFAGLGATVAEVSVPLHTTAADIWTAVLHSSMADAAFRNKAPDLPSYALPELAPPPPSQAWYDTMTGANPYAVTALLAAAYLGDVSRFPTRFRNKALTHLAQLRAAYDALLVGPHVDGAEDADADPDVFDVLLLPVTPSVGPRHIDLAHTSIQEKMDAGAGIGRDTMPFNITGHPALSMPGGWAPVPDGAGKLPVGIQLVGRHHNELGIFLAASIWEVGGLGLDNE</sequence>
<dbReference type="SUPFAM" id="SSF75304">
    <property type="entry name" value="Amidase signature (AS) enzymes"/>
    <property type="match status" value="1"/>
</dbReference>
<dbReference type="InterPro" id="IPR023631">
    <property type="entry name" value="Amidase_dom"/>
</dbReference>
<dbReference type="PANTHER" id="PTHR11895">
    <property type="entry name" value="TRANSAMIDASE"/>
    <property type="match status" value="1"/>
</dbReference>
<dbReference type="Gene3D" id="3.90.1300.10">
    <property type="entry name" value="Amidase signature (AS) domain"/>
    <property type="match status" value="1"/>
</dbReference>
<evidence type="ECO:0000313" key="3">
    <source>
        <dbReference type="Proteomes" id="UP000076874"/>
    </source>
</evidence>
<dbReference type="InterPro" id="IPR000120">
    <property type="entry name" value="Amidase"/>
</dbReference>
<accession>A0A167QDF0</accession>
<evidence type="ECO:0000313" key="2">
    <source>
        <dbReference type="EMBL" id="OAA57538.1"/>
    </source>
</evidence>
<dbReference type="AlphaFoldDB" id="A0A167QDF0"/>
<protein>
    <submittedName>
        <fullName evidence="2">Amidase</fullName>
    </submittedName>
</protein>
<dbReference type="Pfam" id="PF01425">
    <property type="entry name" value="Amidase"/>
    <property type="match status" value="2"/>
</dbReference>
<gene>
    <name evidence="2" type="ORF">SPI_07197</name>
</gene>
<name>A0A167QDF0_9HYPO</name>
<evidence type="ECO:0000259" key="1">
    <source>
        <dbReference type="Pfam" id="PF01425"/>
    </source>
</evidence>
<reference evidence="2 3" key="1">
    <citation type="journal article" date="2016" name="Genome Biol. Evol.">
        <title>Divergent and convergent evolution of fungal pathogenicity.</title>
        <authorList>
            <person name="Shang Y."/>
            <person name="Xiao G."/>
            <person name="Zheng P."/>
            <person name="Cen K."/>
            <person name="Zhan S."/>
            <person name="Wang C."/>
        </authorList>
    </citation>
    <scope>NUCLEOTIDE SEQUENCE [LARGE SCALE GENOMIC DNA]</scope>
    <source>
        <strain evidence="2 3">RCEF 264</strain>
    </source>
</reference>
<proteinExistence type="predicted"/>
<feature type="domain" description="Amidase" evidence="1">
    <location>
        <begin position="223"/>
        <end position="569"/>
    </location>
</feature>
<dbReference type="PANTHER" id="PTHR11895:SF171">
    <property type="entry name" value="AMIDASE DOMAIN-CONTAINING PROTEIN"/>
    <property type="match status" value="1"/>
</dbReference>